<keyword evidence="5" id="KW-1185">Reference proteome</keyword>
<dbReference type="OrthoDB" id="10251412at2759"/>
<accession>A0A2G9FVY2</accession>
<proteinExistence type="predicted"/>
<dbReference type="Gene3D" id="3.40.50.300">
    <property type="entry name" value="P-loop containing nucleotide triphosphate hydrolases"/>
    <property type="match status" value="2"/>
</dbReference>
<feature type="domain" description="AAA-type ATPase N-terminal" evidence="2">
    <location>
        <begin position="13"/>
        <end position="94"/>
    </location>
</feature>
<evidence type="ECO:0000313" key="5">
    <source>
        <dbReference type="Proteomes" id="UP000231279"/>
    </source>
</evidence>
<evidence type="ECO:0000313" key="4">
    <source>
        <dbReference type="EMBL" id="PIM97228.1"/>
    </source>
</evidence>
<dbReference type="PROSITE" id="PS00674">
    <property type="entry name" value="AAA"/>
    <property type="match status" value="1"/>
</dbReference>
<dbReference type="SUPFAM" id="SSF52540">
    <property type="entry name" value="P-loop containing nucleoside triphosphate hydrolases"/>
    <property type="match status" value="1"/>
</dbReference>
<reference evidence="5" key="1">
    <citation type="journal article" date="2018" name="Gigascience">
        <title>Genome assembly of the Pink Ipe (Handroanthus impetiginosus, Bignoniaceae), a highly valued, ecologically keystone Neotropical timber forest tree.</title>
        <authorList>
            <person name="Silva-Junior O.B."/>
            <person name="Grattapaglia D."/>
            <person name="Novaes E."/>
            <person name="Collevatti R.G."/>
        </authorList>
    </citation>
    <scope>NUCLEOTIDE SEQUENCE [LARGE SCALE GENOMIC DNA]</scope>
    <source>
        <strain evidence="5">cv. UFG-1</strain>
    </source>
</reference>
<evidence type="ECO:0000256" key="1">
    <source>
        <dbReference type="ARBA" id="ARBA00022801"/>
    </source>
</evidence>
<feature type="domain" description="AAA+ ATPase At3g28540-like C-terminal" evidence="3">
    <location>
        <begin position="294"/>
        <end position="326"/>
    </location>
</feature>
<dbReference type="Gene3D" id="6.10.280.40">
    <property type="match status" value="1"/>
</dbReference>
<name>A0A2G9FVY2_9LAMI</name>
<keyword evidence="1" id="KW-0378">Hydrolase</keyword>
<dbReference type="Pfam" id="PF25568">
    <property type="entry name" value="AAA_lid_At3g28540"/>
    <property type="match status" value="1"/>
</dbReference>
<dbReference type="EMBL" id="NKXS01010452">
    <property type="protein sequence ID" value="PIM97228.1"/>
    <property type="molecule type" value="Genomic_DNA"/>
</dbReference>
<dbReference type="Pfam" id="PF14363">
    <property type="entry name" value="AAA_assoc"/>
    <property type="match status" value="1"/>
</dbReference>
<sequence>MINEVQNVTNHLIPKELQDKIMSKLGILMGNLSSTMCIIIHETTNGLRTRISPSVNHLKVSKVPRDKTFLVTINQGEEIVDNFDGTLLKWKLICIETQKTNFDGDLRFDKKFRDKVLDSYFPFVLTRSKEINEVSKEVRLHVLGFYSEMDGAGQWGSVNLDHPSTFDTLAVDPAMKNEPIEDLNRFVRRRHFYRRVGKAWKRRHLLSEPPGTGKSSLIAAMANYLKFDVYDLVNKSILVIEDIDCSIDIENRKDRGYNPNPQRIIILTTNHKDRLDPALLRPGHMDMHVHMSYCTFSGFEILASNYLGIKSHSKLDAIERMIAKVELMKSQDVEIALDKVVGLLCKKGDQNLGEMKDVAGAKKV</sequence>
<dbReference type="GO" id="GO:0016887">
    <property type="term" value="F:ATP hydrolysis activity"/>
    <property type="evidence" value="ECO:0007669"/>
    <property type="project" value="InterPro"/>
</dbReference>
<dbReference type="InterPro" id="IPR027417">
    <property type="entry name" value="P-loop_NTPase"/>
</dbReference>
<protein>
    <submittedName>
        <fullName evidence="4">AAA+-type ATPase</fullName>
    </submittedName>
</protein>
<dbReference type="STRING" id="429701.A0A2G9FVY2"/>
<evidence type="ECO:0000259" key="2">
    <source>
        <dbReference type="Pfam" id="PF14363"/>
    </source>
</evidence>
<dbReference type="InterPro" id="IPR050747">
    <property type="entry name" value="Mitochondrial_chaperone_BCS1"/>
</dbReference>
<dbReference type="AlphaFoldDB" id="A0A2G9FVY2"/>
<dbReference type="GO" id="GO:0005524">
    <property type="term" value="F:ATP binding"/>
    <property type="evidence" value="ECO:0007669"/>
    <property type="project" value="InterPro"/>
</dbReference>
<dbReference type="InterPro" id="IPR058017">
    <property type="entry name" value="At3g28540-like_C"/>
</dbReference>
<organism evidence="4 5">
    <name type="scientific">Handroanthus impetiginosus</name>
    <dbReference type="NCBI Taxonomy" id="429701"/>
    <lineage>
        <taxon>Eukaryota</taxon>
        <taxon>Viridiplantae</taxon>
        <taxon>Streptophyta</taxon>
        <taxon>Embryophyta</taxon>
        <taxon>Tracheophyta</taxon>
        <taxon>Spermatophyta</taxon>
        <taxon>Magnoliopsida</taxon>
        <taxon>eudicotyledons</taxon>
        <taxon>Gunneridae</taxon>
        <taxon>Pentapetalae</taxon>
        <taxon>asterids</taxon>
        <taxon>lamiids</taxon>
        <taxon>Lamiales</taxon>
        <taxon>Bignoniaceae</taxon>
        <taxon>Crescentiina</taxon>
        <taxon>Tabebuia alliance</taxon>
        <taxon>Handroanthus</taxon>
    </lineage>
</organism>
<dbReference type="InterPro" id="IPR025753">
    <property type="entry name" value="AAA_N_dom"/>
</dbReference>
<gene>
    <name evidence="4" type="ORF">CDL12_30304</name>
</gene>
<comment type="caution">
    <text evidence="4">The sequence shown here is derived from an EMBL/GenBank/DDBJ whole genome shotgun (WGS) entry which is preliminary data.</text>
</comment>
<dbReference type="InterPro" id="IPR003960">
    <property type="entry name" value="ATPase_AAA_CS"/>
</dbReference>
<evidence type="ECO:0000259" key="3">
    <source>
        <dbReference type="Pfam" id="PF25568"/>
    </source>
</evidence>
<dbReference type="PANTHER" id="PTHR23070">
    <property type="entry name" value="BCS1 AAA-TYPE ATPASE"/>
    <property type="match status" value="1"/>
</dbReference>
<dbReference type="Proteomes" id="UP000231279">
    <property type="component" value="Unassembled WGS sequence"/>
</dbReference>